<organism evidence="4">
    <name type="scientific">Odontella aurita</name>
    <dbReference type="NCBI Taxonomy" id="265563"/>
    <lineage>
        <taxon>Eukaryota</taxon>
        <taxon>Sar</taxon>
        <taxon>Stramenopiles</taxon>
        <taxon>Ochrophyta</taxon>
        <taxon>Bacillariophyta</taxon>
        <taxon>Mediophyceae</taxon>
        <taxon>Biddulphiophycidae</taxon>
        <taxon>Eupodiscales</taxon>
        <taxon>Odontellaceae</taxon>
        <taxon>Odontella</taxon>
    </lineage>
</organism>
<name>A0A7S4JCG0_9STRA</name>
<dbReference type="Gene3D" id="1.20.120.1750">
    <property type="match status" value="1"/>
</dbReference>
<feature type="region of interest" description="Disordered" evidence="2">
    <location>
        <begin position="84"/>
        <end position="106"/>
    </location>
</feature>
<dbReference type="EMBL" id="HBKQ01037358">
    <property type="protein sequence ID" value="CAE2259103.1"/>
    <property type="molecule type" value="Transcribed_RNA"/>
</dbReference>
<feature type="region of interest" description="Disordered" evidence="2">
    <location>
        <begin position="494"/>
        <end position="514"/>
    </location>
</feature>
<dbReference type="InterPro" id="IPR025304">
    <property type="entry name" value="ALIX_V_dom"/>
</dbReference>
<gene>
    <name evidence="4" type="ORF">OAUR00152_LOCUS25791</name>
</gene>
<evidence type="ECO:0000256" key="1">
    <source>
        <dbReference type="SAM" id="Coils"/>
    </source>
</evidence>
<sequence length="968" mass="108141">MTSDDEFVQIQCPLSEESFVDVDQFSEESSISSCYAQISVGSCVVLGDFDRLNLQQCEAESIAEKSVIIEGGSIGSVFRSAHDAETASHERKEDEGSDSSSFSTTTRDCDSWGIFTNSPRNLTSDNLINTAAELLFVPQDAARKILDHFNLDMNAICENYIGNEESVWSLCNVRHQCIAHRSRDIVPDGQQQVTPKVSPRAIVCLDCGLENHASITCSQFGTWSRKCVEEEESVRWILAQTVKCPKCSHRVATHLAFDEALSLPCEKCGFLFCWTRDTHRASIKSGCKRDALEWFIHCVNLFNFHQRNEDKMKEVRNRFFLGLSITNRSLGGVHCLQAINQLIECHHVLKFCSAALYFRGEKLNDLVEHRQNLLMSLAEDLREVTLGEEKVGKLLLSSRITAVGRFVSSLLDDLDLQCQGNLEPSYDNITTFNTNISQPVDRCDGGQVLWCLHPDCLESVDYFSSDSDLARHYSEAHNGDSRDDGEDCTRFEVSTTSSIKEDDKDNKDFPSLPDREHAVSSIDLSGSDGHGNEPTQLKFQTEIDAWVRLAIKAAALETNYARHKLANMDLPLSLEAYTAFREGGGELPRDLKDAVRIYANSNRVENLKEKLHALLDAAAVARTKLSNLTELIDDQEESDQLFREVRPGFGSQDSRCTFGQLGKQLTNLETWITQFQSGIQLLLSVLKSSEVGRSFELLRCTNEKLKRDMPRLTGASNSNISWEAGKFIETASLQSALDDLSRLIREREVFTHDLQAEASNTPMGNLPTSMDDTMLPNKEGGKVHRRGRPLEDLVLDVQTALSFISIDSEPIGFLSLELPITVLGRMPPPEGRSKATGANHDLTVDVQQNIEVVTKTALKETVPSLQKLCNFRERQAALLEKIEGEHAHFSRALDGADTTFKFGIEYVKAIMGALSTFRRMEREIPQRNCSYSSLARQLDLLEKEVSDAKARMVKARMAAVDADSLGID</sequence>
<protein>
    <recommendedName>
        <fullName evidence="3">ALIX V-shaped domain-containing protein</fullName>
    </recommendedName>
</protein>
<feature type="coiled-coil region" evidence="1">
    <location>
        <begin position="604"/>
        <end position="638"/>
    </location>
</feature>
<proteinExistence type="predicted"/>
<evidence type="ECO:0000259" key="3">
    <source>
        <dbReference type="Pfam" id="PF13949"/>
    </source>
</evidence>
<feature type="compositionally biased region" description="Basic and acidic residues" evidence="2">
    <location>
        <begin position="84"/>
        <end position="94"/>
    </location>
</feature>
<feature type="domain" description="ALIX V-shaped" evidence="3">
    <location>
        <begin position="587"/>
        <end position="760"/>
    </location>
</feature>
<feature type="compositionally biased region" description="Basic and acidic residues" evidence="2">
    <location>
        <begin position="499"/>
        <end position="514"/>
    </location>
</feature>
<dbReference type="Pfam" id="PF13949">
    <property type="entry name" value="ALIX_LYPXL_bnd"/>
    <property type="match status" value="1"/>
</dbReference>
<evidence type="ECO:0000256" key="2">
    <source>
        <dbReference type="SAM" id="MobiDB-lite"/>
    </source>
</evidence>
<accession>A0A7S4JCG0</accession>
<reference evidence="4" key="1">
    <citation type="submission" date="2021-01" db="EMBL/GenBank/DDBJ databases">
        <authorList>
            <person name="Corre E."/>
            <person name="Pelletier E."/>
            <person name="Niang G."/>
            <person name="Scheremetjew M."/>
            <person name="Finn R."/>
            <person name="Kale V."/>
            <person name="Holt S."/>
            <person name="Cochrane G."/>
            <person name="Meng A."/>
            <person name="Brown T."/>
            <person name="Cohen L."/>
        </authorList>
    </citation>
    <scope>NUCLEOTIDE SEQUENCE</scope>
    <source>
        <strain evidence="4">Isolate 1302-5</strain>
    </source>
</reference>
<keyword evidence="1" id="KW-0175">Coiled coil</keyword>
<feature type="coiled-coil region" evidence="1">
    <location>
        <begin position="931"/>
        <end position="958"/>
    </location>
</feature>
<dbReference type="AlphaFoldDB" id="A0A7S4JCG0"/>
<evidence type="ECO:0000313" key="4">
    <source>
        <dbReference type="EMBL" id="CAE2259103.1"/>
    </source>
</evidence>